<sequence length="393" mass="44175">MTQEEVSEIKTSYYRKLNDHLTNMAHYSPPVTHLQAHWQGLVQPEARISTWNTGVPLDLLRFIGGKSVAVPEELQIHGHLLKMYVQSRLEKVMDGTKLDWATAEALALGSLLVQGFNVRLSGQDVGRGTFSQRHAMVVCQETDDTYIPLNHMDPDQKGFLEVSNSPLSEEAVLGFEYGMSIESPKLLPLWEAQFGDFFNGAQIIFDTFISGGEAKWLLQSAIVILLPHGYDGAGPDHSSCRIERFLQAAVSSLQEMAPGTTFKPVIGDSSVDPKNVKSLVFCCGKHFYALLKQRESLEARKYEFAIIRIEELCPFPLDSLQQEMSKYQHVKDFIWSQEEPQNMGPWCFVSPRFEKQLACKLRLVSRPPLPAPAVGIGTIHQQQHEDVLTKTFA</sequence>
<feature type="domain" description="Transketolase-like pyrimidine-binding" evidence="5">
    <location>
        <begin position="98"/>
        <end position="315"/>
    </location>
</feature>
<keyword evidence="4" id="KW-0786">Thiamine pyrophosphate</keyword>
<comment type="caution">
    <text evidence="6">The sequence shown here is derived from an EMBL/GenBank/DDBJ whole genome shotgun (WGS) entry which is preliminary data.</text>
</comment>
<comment type="cofactor">
    <cofactor evidence="1">
        <name>thiamine diphosphate</name>
        <dbReference type="ChEBI" id="CHEBI:58937"/>
    </cofactor>
</comment>
<keyword evidence="3" id="KW-0560">Oxidoreductase</keyword>
<dbReference type="InterPro" id="IPR011603">
    <property type="entry name" value="2oxoglutarate_DH_E1"/>
</dbReference>
<dbReference type="GO" id="GO:0016624">
    <property type="term" value="F:oxidoreductase activity, acting on the aldehyde or oxo group of donors, disulfide as acceptor"/>
    <property type="evidence" value="ECO:0007669"/>
    <property type="project" value="InterPro"/>
</dbReference>
<dbReference type="AlphaFoldDB" id="A0A7J8E6X1"/>
<evidence type="ECO:0000256" key="1">
    <source>
        <dbReference type="ARBA" id="ARBA00001964"/>
    </source>
</evidence>
<dbReference type="PANTHER" id="PTHR23152:SF4">
    <property type="entry name" value="2-OXOADIPATE DEHYDROGENASE COMPLEX COMPONENT E1"/>
    <property type="match status" value="1"/>
</dbReference>
<organism evidence="6 7">
    <name type="scientific">Rousettus aegyptiacus</name>
    <name type="common">Egyptian fruit bat</name>
    <name type="synonym">Pteropus aegyptiacus</name>
    <dbReference type="NCBI Taxonomy" id="9407"/>
    <lineage>
        <taxon>Eukaryota</taxon>
        <taxon>Metazoa</taxon>
        <taxon>Chordata</taxon>
        <taxon>Craniata</taxon>
        <taxon>Vertebrata</taxon>
        <taxon>Euteleostomi</taxon>
        <taxon>Mammalia</taxon>
        <taxon>Eutheria</taxon>
        <taxon>Laurasiatheria</taxon>
        <taxon>Chiroptera</taxon>
        <taxon>Yinpterochiroptera</taxon>
        <taxon>Pteropodoidea</taxon>
        <taxon>Pteropodidae</taxon>
        <taxon>Rousettinae</taxon>
        <taxon>Rousettus</taxon>
    </lineage>
</organism>
<accession>A0A7J8E6X1</accession>
<reference evidence="6 7" key="1">
    <citation type="journal article" date="2020" name="Nature">
        <title>Six reference-quality genomes reveal evolution of bat adaptations.</title>
        <authorList>
            <person name="Jebb D."/>
            <person name="Huang Z."/>
            <person name="Pippel M."/>
            <person name="Hughes G.M."/>
            <person name="Lavrichenko K."/>
            <person name="Devanna P."/>
            <person name="Winkler S."/>
            <person name="Jermiin L.S."/>
            <person name="Skirmuntt E.C."/>
            <person name="Katzourakis A."/>
            <person name="Burkitt-Gray L."/>
            <person name="Ray D.A."/>
            <person name="Sullivan K.A.M."/>
            <person name="Roscito J.G."/>
            <person name="Kirilenko B.M."/>
            <person name="Davalos L.M."/>
            <person name="Corthals A.P."/>
            <person name="Power M.L."/>
            <person name="Jones G."/>
            <person name="Ransome R.D."/>
            <person name="Dechmann D.K.N."/>
            <person name="Locatelli A.G."/>
            <person name="Puechmaille S.J."/>
            <person name="Fedrigo O."/>
            <person name="Jarvis E.D."/>
            <person name="Hiller M."/>
            <person name="Vernes S.C."/>
            <person name="Myers E.W."/>
            <person name="Teeling E.C."/>
        </authorList>
    </citation>
    <scope>NUCLEOTIDE SEQUENCE [LARGE SCALE GENOMIC DNA]</scope>
    <source>
        <strain evidence="6">MRouAeg1</strain>
        <tissue evidence="6">Muscle</tissue>
    </source>
</reference>
<dbReference type="InterPro" id="IPR031717">
    <property type="entry name" value="ODO-1/KGD_C"/>
</dbReference>
<gene>
    <name evidence="6" type="ORF">HJG63_003863</name>
</gene>
<protein>
    <submittedName>
        <fullName evidence="6">Dehydrogenase E1 and transketolase domain containing 1</fullName>
    </submittedName>
</protein>
<evidence type="ECO:0000313" key="7">
    <source>
        <dbReference type="Proteomes" id="UP000593571"/>
    </source>
</evidence>
<comment type="similarity">
    <text evidence="2">Belongs to the alpha-ketoglutarate dehydrogenase family.</text>
</comment>
<evidence type="ECO:0000256" key="3">
    <source>
        <dbReference type="ARBA" id="ARBA00023002"/>
    </source>
</evidence>
<dbReference type="Proteomes" id="UP000593571">
    <property type="component" value="Unassembled WGS sequence"/>
</dbReference>
<keyword evidence="7" id="KW-1185">Reference proteome</keyword>
<dbReference type="SMART" id="SM00861">
    <property type="entry name" value="Transket_pyr"/>
    <property type="match status" value="1"/>
</dbReference>
<evidence type="ECO:0000256" key="2">
    <source>
        <dbReference type="ARBA" id="ARBA00006936"/>
    </source>
</evidence>
<evidence type="ECO:0000256" key="4">
    <source>
        <dbReference type="ARBA" id="ARBA00023052"/>
    </source>
</evidence>
<proteinExistence type="inferred from homology"/>
<dbReference type="EMBL" id="JACASE010000010">
    <property type="protein sequence ID" value="KAF6431071.1"/>
    <property type="molecule type" value="Genomic_DNA"/>
</dbReference>
<dbReference type="FunFam" id="3.40.50.12470:FF:000015">
    <property type="entry name" value="Dehydrogenase E1 and transketolase domain containing 1"/>
    <property type="match status" value="1"/>
</dbReference>
<dbReference type="Pfam" id="PF16870">
    <property type="entry name" value="OxoGdeHyase_C"/>
    <property type="match status" value="1"/>
</dbReference>
<dbReference type="PANTHER" id="PTHR23152">
    <property type="entry name" value="2-OXOGLUTARATE DEHYDROGENASE"/>
    <property type="match status" value="1"/>
</dbReference>
<dbReference type="SUPFAM" id="SSF52518">
    <property type="entry name" value="Thiamin diphosphate-binding fold (THDP-binding)"/>
    <property type="match status" value="1"/>
</dbReference>
<dbReference type="InterPro" id="IPR029061">
    <property type="entry name" value="THDP-binding"/>
</dbReference>
<evidence type="ECO:0000313" key="6">
    <source>
        <dbReference type="EMBL" id="KAF6431071.1"/>
    </source>
</evidence>
<evidence type="ECO:0000259" key="5">
    <source>
        <dbReference type="SMART" id="SM00861"/>
    </source>
</evidence>
<dbReference type="GO" id="GO:0030976">
    <property type="term" value="F:thiamine pyrophosphate binding"/>
    <property type="evidence" value="ECO:0007669"/>
    <property type="project" value="InterPro"/>
</dbReference>
<dbReference type="InterPro" id="IPR005475">
    <property type="entry name" value="Transketolase-like_Pyr-bd"/>
</dbReference>
<name>A0A7J8E6X1_ROUAE</name>
<dbReference type="Gene3D" id="3.40.50.12470">
    <property type="match status" value="1"/>
</dbReference>